<protein>
    <submittedName>
        <fullName evidence="5">GAF domain-containing protein</fullName>
    </submittedName>
</protein>
<dbReference type="SUPFAM" id="SSF81606">
    <property type="entry name" value="PP2C-like"/>
    <property type="match status" value="1"/>
</dbReference>
<dbReference type="SUPFAM" id="SSF55781">
    <property type="entry name" value="GAF domain-like"/>
    <property type="match status" value="2"/>
</dbReference>
<keyword evidence="6" id="KW-1185">Reference proteome</keyword>
<dbReference type="Gene3D" id="3.60.40.10">
    <property type="entry name" value="PPM-type phosphatase domain"/>
    <property type="match status" value="1"/>
</dbReference>
<evidence type="ECO:0000259" key="3">
    <source>
        <dbReference type="SMART" id="SM00065"/>
    </source>
</evidence>
<reference evidence="5 6" key="1">
    <citation type="submission" date="2019-05" db="EMBL/GenBank/DDBJ databases">
        <authorList>
            <person name="Hariharan J."/>
            <person name="Choudoir M.J."/>
            <person name="Diebold P."/>
            <person name="Panke-Buisse K."/>
            <person name="Buckley D.H."/>
        </authorList>
    </citation>
    <scope>NUCLEOTIDE SEQUENCE [LARGE SCALE GENOMIC DNA]</scope>
    <source>
        <strain evidence="5 6">SUN51</strain>
    </source>
</reference>
<dbReference type="EMBL" id="VDFC01000003">
    <property type="protein sequence ID" value="KAA0943135.1"/>
    <property type="molecule type" value="Genomic_DNA"/>
</dbReference>
<evidence type="ECO:0000313" key="5">
    <source>
        <dbReference type="EMBL" id="KAA0943135.1"/>
    </source>
</evidence>
<evidence type="ECO:0000256" key="2">
    <source>
        <dbReference type="SAM" id="Coils"/>
    </source>
</evidence>
<evidence type="ECO:0000259" key="4">
    <source>
        <dbReference type="SMART" id="SM00331"/>
    </source>
</evidence>
<feature type="domain" description="GAF" evidence="3">
    <location>
        <begin position="18"/>
        <end position="164"/>
    </location>
</feature>
<evidence type="ECO:0000313" key="6">
    <source>
        <dbReference type="Proteomes" id="UP000324965"/>
    </source>
</evidence>
<dbReference type="InterPro" id="IPR003018">
    <property type="entry name" value="GAF"/>
</dbReference>
<feature type="domain" description="PPM-type phosphatase" evidence="4">
    <location>
        <begin position="367"/>
        <end position="611"/>
    </location>
</feature>
<name>A0A5B0BQN5_9ACTN</name>
<dbReference type="PANTHER" id="PTHR43156">
    <property type="entry name" value="STAGE II SPORULATION PROTEIN E-RELATED"/>
    <property type="match status" value="1"/>
</dbReference>
<dbReference type="Pfam" id="PF13185">
    <property type="entry name" value="GAF_2"/>
    <property type="match status" value="1"/>
</dbReference>
<dbReference type="OrthoDB" id="118142at2"/>
<feature type="domain" description="GAF" evidence="3">
    <location>
        <begin position="199"/>
        <end position="350"/>
    </location>
</feature>
<dbReference type="InterPro" id="IPR001932">
    <property type="entry name" value="PPM-type_phosphatase-like_dom"/>
</dbReference>
<dbReference type="RefSeq" id="WP_149509186.1">
    <property type="nucleotide sequence ID" value="NZ_VDFC01000003.1"/>
</dbReference>
<dbReference type="InterPro" id="IPR029016">
    <property type="entry name" value="GAF-like_dom_sf"/>
</dbReference>
<dbReference type="InterPro" id="IPR052016">
    <property type="entry name" value="Bact_Sigma-Reg"/>
</dbReference>
<feature type="coiled-coil region" evidence="2">
    <location>
        <begin position="156"/>
        <end position="183"/>
    </location>
</feature>
<dbReference type="Gene3D" id="3.30.450.40">
    <property type="match status" value="2"/>
</dbReference>
<comment type="caution">
    <text evidence="5">The sequence shown here is derived from an EMBL/GenBank/DDBJ whole genome shotgun (WGS) entry which is preliminary data.</text>
</comment>
<dbReference type="GO" id="GO:0016791">
    <property type="term" value="F:phosphatase activity"/>
    <property type="evidence" value="ECO:0007669"/>
    <property type="project" value="TreeGrafter"/>
</dbReference>
<dbReference type="SMART" id="SM00331">
    <property type="entry name" value="PP2C_SIG"/>
    <property type="match status" value="1"/>
</dbReference>
<organism evidence="5 6">
    <name type="scientific">Streptomyces apricus</name>
    <dbReference type="NCBI Taxonomy" id="1828112"/>
    <lineage>
        <taxon>Bacteria</taxon>
        <taxon>Bacillati</taxon>
        <taxon>Actinomycetota</taxon>
        <taxon>Actinomycetes</taxon>
        <taxon>Kitasatosporales</taxon>
        <taxon>Streptomycetaceae</taxon>
        <taxon>Streptomyces</taxon>
    </lineage>
</organism>
<dbReference type="InterPro" id="IPR036457">
    <property type="entry name" value="PPM-type-like_dom_sf"/>
</dbReference>
<dbReference type="Proteomes" id="UP000324965">
    <property type="component" value="Unassembled WGS sequence"/>
</dbReference>
<sequence>MTDPARIAALRDTGLSARADAGMDRFARLVAELLDVPVALVSLVDSGEQFFPGMVGLDDPWASARQTPLTHSLCRHVVADSAPLVVSDARADTRTRESLAIPELNVIGYAGMPLTDTDGHVLGSLCAIDNRPRQWSARELRVLEDLAAACSADLQLRVASLQREQARERAAELSRRLETALERSQLLLRSADALADTTGLAEVRQQIRNVITGDLKPTYVGLVLAEERGRMRRLIDTAGTAPMEKSYERYGLDDAWPTARAARENRTITVDSPAQLERDYAPEAVEAFTSLGLSSAVCVPLPGTVIPLGTLVLGWDRPHEIDIMEQAILTSLAGYTARAVERALFVDNRINTARQMQEALLTDLPTVPGLELAALYRPAAAGDLVGGDWYDAYLLPATTPAEAGKPKAAASGRPDTCPAGTAVLSVGDVTGHDMQAATLMGQARSMLRQAGLDHLGRGPACAVSAFEQANAHLGIEASGSLVHAHLRPGTSAREGWELTWTNAGHPPPLLVGPTGTATERLHEHDAIFHPGLGAPARTEHQRHLSPGSLLLLYTDGLVERRGSTIDTNIDATGRVLAAHRHAPLPELLTTLADTVAGADADDDIALLALRIPRPPDR</sequence>
<accession>A0A5B0BQN5</accession>
<keyword evidence="2" id="KW-0175">Coiled coil</keyword>
<proteinExistence type="predicted"/>
<keyword evidence="1" id="KW-0378">Hydrolase</keyword>
<dbReference type="SMART" id="SM00065">
    <property type="entry name" value="GAF"/>
    <property type="match status" value="2"/>
</dbReference>
<dbReference type="AlphaFoldDB" id="A0A5B0BQN5"/>
<dbReference type="Pfam" id="PF07228">
    <property type="entry name" value="SpoIIE"/>
    <property type="match status" value="1"/>
</dbReference>
<evidence type="ECO:0000256" key="1">
    <source>
        <dbReference type="ARBA" id="ARBA00022801"/>
    </source>
</evidence>
<dbReference type="PANTHER" id="PTHR43156:SF2">
    <property type="entry name" value="STAGE II SPORULATION PROTEIN E"/>
    <property type="match status" value="1"/>
</dbReference>
<gene>
    <name evidence="5" type="ORF">FGF04_00635</name>
</gene>
<dbReference type="Pfam" id="PF01590">
    <property type="entry name" value="GAF"/>
    <property type="match status" value="1"/>
</dbReference>